<dbReference type="SUPFAM" id="SSF53098">
    <property type="entry name" value="Ribonuclease H-like"/>
    <property type="match status" value="1"/>
</dbReference>
<reference evidence="2" key="1">
    <citation type="submission" date="2021-02" db="EMBL/GenBank/DDBJ databases">
        <authorList>
            <person name="Nowell W R."/>
        </authorList>
    </citation>
    <scope>NUCLEOTIDE SEQUENCE</scope>
    <source>
        <strain evidence="2">Ploen Becks lab</strain>
    </source>
</reference>
<dbReference type="AlphaFoldDB" id="A0A814Q837"/>
<evidence type="ECO:0000313" key="3">
    <source>
        <dbReference type="Proteomes" id="UP000663879"/>
    </source>
</evidence>
<organism evidence="2 3">
    <name type="scientific">Brachionus calyciflorus</name>
    <dbReference type="NCBI Taxonomy" id="104777"/>
    <lineage>
        <taxon>Eukaryota</taxon>
        <taxon>Metazoa</taxon>
        <taxon>Spiralia</taxon>
        <taxon>Gnathifera</taxon>
        <taxon>Rotifera</taxon>
        <taxon>Eurotatoria</taxon>
        <taxon>Monogononta</taxon>
        <taxon>Pseudotrocha</taxon>
        <taxon>Ploima</taxon>
        <taxon>Brachionidae</taxon>
        <taxon>Brachionus</taxon>
    </lineage>
</organism>
<dbReference type="EMBL" id="CAJNOC010008525">
    <property type="protein sequence ID" value="CAF1116873.1"/>
    <property type="molecule type" value="Genomic_DNA"/>
</dbReference>
<proteinExistence type="predicted"/>
<sequence>MLKRYLNCHSSLKTSQHSLTIKNSKFNEATISKSSLNFEPNQPEIDFPIDKDNRKFLSSWYRLSFRGHDESVGSLNKENFLDFVNWYSTKDKSLRNFIAIKNASDCSKTIQNEIIGLLSDQILKNIVKSINQNQFFSLIIDDTADITRIEQTDGESLFKLIKSTLTDLGLPLSNIVGQCYDGAANMSGILKGVVARIKNINNKALYVHCHAHKLNLALQDTCSNLVEVRNCIGTVNSVYSFIEASPKRHAIFEKLQMEKKKSELKLKYLSDTRWSSRYKAFKAIKENLGKLKFFVFFYF</sequence>
<dbReference type="InterPro" id="IPR012337">
    <property type="entry name" value="RNaseH-like_sf"/>
</dbReference>
<dbReference type="PANTHER" id="PTHR45749">
    <property type="match status" value="1"/>
</dbReference>
<dbReference type="Proteomes" id="UP000663879">
    <property type="component" value="Unassembled WGS sequence"/>
</dbReference>
<accession>A0A814Q837</accession>
<dbReference type="PANTHER" id="PTHR45749:SF21">
    <property type="entry name" value="DUF4371 DOMAIN-CONTAINING PROTEIN"/>
    <property type="match status" value="1"/>
</dbReference>
<gene>
    <name evidence="2" type="ORF">OXX778_LOCUS21872</name>
</gene>
<keyword evidence="3" id="KW-1185">Reference proteome</keyword>
<evidence type="ECO:0000259" key="1">
    <source>
        <dbReference type="Pfam" id="PF14291"/>
    </source>
</evidence>
<feature type="domain" description="DUF4371" evidence="1">
    <location>
        <begin position="62"/>
        <end position="151"/>
    </location>
</feature>
<evidence type="ECO:0000313" key="2">
    <source>
        <dbReference type="EMBL" id="CAF1116873.1"/>
    </source>
</evidence>
<protein>
    <recommendedName>
        <fullName evidence="1">DUF4371 domain-containing protein</fullName>
    </recommendedName>
</protein>
<dbReference type="InterPro" id="IPR025398">
    <property type="entry name" value="DUF4371"/>
</dbReference>
<comment type="caution">
    <text evidence="2">The sequence shown here is derived from an EMBL/GenBank/DDBJ whole genome shotgun (WGS) entry which is preliminary data.</text>
</comment>
<name>A0A814Q837_9BILA</name>
<dbReference type="Pfam" id="PF14291">
    <property type="entry name" value="DUF4371"/>
    <property type="match status" value="1"/>
</dbReference>
<dbReference type="OrthoDB" id="5982977at2759"/>